<evidence type="ECO:0000313" key="1">
    <source>
        <dbReference type="EMBL" id="KAH7865765.1"/>
    </source>
</evidence>
<proteinExistence type="predicted"/>
<reference evidence="1 2" key="1">
    <citation type="journal article" date="2021" name="Hortic Res">
        <title>High-quality reference genome and annotation aids understanding of berry development for evergreen blueberry (Vaccinium darrowii).</title>
        <authorList>
            <person name="Yu J."/>
            <person name="Hulse-Kemp A.M."/>
            <person name="Babiker E."/>
            <person name="Staton M."/>
        </authorList>
    </citation>
    <scope>NUCLEOTIDE SEQUENCE [LARGE SCALE GENOMIC DNA]</scope>
    <source>
        <strain evidence="2">cv. NJ 8807/NJ 8810</strain>
        <tissue evidence="1">Young leaf</tissue>
    </source>
</reference>
<name>A0ACB7ZJN6_9ERIC</name>
<comment type="caution">
    <text evidence="1">The sequence shown here is derived from an EMBL/GenBank/DDBJ whole genome shotgun (WGS) entry which is preliminary data.</text>
</comment>
<gene>
    <name evidence="1" type="ORF">Vadar_010901</name>
</gene>
<protein>
    <submittedName>
        <fullName evidence="1">Uncharacterized protein</fullName>
    </submittedName>
</protein>
<evidence type="ECO:0000313" key="2">
    <source>
        <dbReference type="Proteomes" id="UP000828048"/>
    </source>
</evidence>
<accession>A0ACB7ZJN6</accession>
<organism evidence="1 2">
    <name type="scientific">Vaccinium darrowii</name>
    <dbReference type="NCBI Taxonomy" id="229202"/>
    <lineage>
        <taxon>Eukaryota</taxon>
        <taxon>Viridiplantae</taxon>
        <taxon>Streptophyta</taxon>
        <taxon>Embryophyta</taxon>
        <taxon>Tracheophyta</taxon>
        <taxon>Spermatophyta</taxon>
        <taxon>Magnoliopsida</taxon>
        <taxon>eudicotyledons</taxon>
        <taxon>Gunneridae</taxon>
        <taxon>Pentapetalae</taxon>
        <taxon>asterids</taxon>
        <taxon>Ericales</taxon>
        <taxon>Ericaceae</taxon>
        <taxon>Vaccinioideae</taxon>
        <taxon>Vaccinieae</taxon>
        <taxon>Vaccinium</taxon>
    </lineage>
</organism>
<dbReference type="Proteomes" id="UP000828048">
    <property type="component" value="Chromosome 9"/>
</dbReference>
<keyword evidence="2" id="KW-1185">Reference proteome</keyword>
<sequence length="70" mass="7608">MGSMGKRSLQDTMHLLAVSGSIGFNSGCRSEHMHLAYMGRGMRVMLATHGGEKSFVKYGEREGGLEGGWM</sequence>
<dbReference type="EMBL" id="CM037159">
    <property type="protein sequence ID" value="KAH7865765.1"/>
    <property type="molecule type" value="Genomic_DNA"/>
</dbReference>